<keyword evidence="8" id="KW-1185">Reference proteome</keyword>
<keyword evidence="2" id="KW-1003">Cell membrane</keyword>
<accession>A0A3E1Y2X4</accession>
<dbReference type="AlphaFoldDB" id="A0A3E1Y2X4"/>
<gene>
    <name evidence="7" type="ORF">DVR12_25905</name>
</gene>
<evidence type="ECO:0000256" key="6">
    <source>
        <dbReference type="SAM" id="Phobius"/>
    </source>
</evidence>
<protein>
    <submittedName>
        <fullName evidence="7">UPF0104 family protein</fullName>
    </submittedName>
</protein>
<evidence type="ECO:0000256" key="2">
    <source>
        <dbReference type="ARBA" id="ARBA00022475"/>
    </source>
</evidence>
<evidence type="ECO:0000313" key="7">
    <source>
        <dbReference type="EMBL" id="RFS19038.1"/>
    </source>
</evidence>
<dbReference type="Proteomes" id="UP000260644">
    <property type="component" value="Unassembled WGS sequence"/>
</dbReference>
<evidence type="ECO:0000256" key="3">
    <source>
        <dbReference type="ARBA" id="ARBA00022692"/>
    </source>
</evidence>
<sequence length="366" mass="41750">MLPVLNRNPLLTFLGLFRELFLTCLPSTHYFCQKIDYLNKSTKIILNYLLGTVLFAWLTYSIYHQLVNRDNLQISLEHMGDSLRRKGWAGVALVFILMFFNWGLEARKWQKLVRLLEDVSFFKAFSAILSGVSLSINTPNRIGEYGGRILYLKNENKLKAIAATIVGSFSQLIITIIFGLIGLLYYVNNFPPSSESIFLDPGFWHKLLLSVLIVICALTVLLYFRLQIILWVFDKVPFLRKAKVYIEIIVQYPPSELRYLLLLSAFRYIVFSAQYLILLDALGMEFMWWQGFLLNSVIYLVMAGVPTIAIAELGVRGKVSIFFLGLLSTNTMAIIAATVGIWLINLVLPAFFGSVLLLGVKIFKEK</sequence>
<evidence type="ECO:0000313" key="8">
    <source>
        <dbReference type="Proteomes" id="UP000260644"/>
    </source>
</evidence>
<dbReference type="InterPro" id="IPR022791">
    <property type="entry name" value="L-PG_synthase/AglD"/>
</dbReference>
<feature type="transmembrane region" description="Helical" evidence="6">
    <location>
        <begin position="321"/>
        <end position="340"/>
    </location>
</feature>
<feature type="transmembrane region" description="Helical" evidence="6">
    <location>
        <begin position="12"/>
        <end position="32"/>
    </location>
</feature>
<feature type="transmembrane region" description="Helical" evidence="6">
    <location>
        <begin position="160"/>
        <end position="187"/>
    </location>
</feature>
<evidence type="ECO:0000256" key="1">
    <source>
        <dbReference type="ARBA" id="ARBA00004651"/>
    </source>
</evidence>
<keyword evidence="4 6" id="KW-1133">Transmembrane helix</keyword>
<organism evidence="7 8">
    <name type="scientific">Chitinophaga silvatica</name>
    <dbReference type="NCBI Taxonomy" id="2282649"/>
    <lineage>
        <taxon>Bacteria</taxon>
        <taxon>Pseudomonadati</taxon>
        <taxon>Bacteroidota</taxon>
        <taxon>Chitinophagia</taxon>
        <taxon>Chitinophagales</taxon>
        <taxon>Chitinophagaceae</taxon>
        <taxon>Chitinophaga</taxon>
    </lineage>
</organism>
<feature type="transmembrane region" description="Helical" evidence="6">
    <location>
        <begin position="87"/>
        <end position="104"/>
    </location>
</feature>
<comment type="caution">
    <text evidence="7">The sequence shown here is derived from an EMBL/GenBank/DDBJ whole genome shotgun (WGS) entry which is preliminary data.</text>
</comment>
<name>A0A3E1Y2X4_9BACT</name>
<comment type="subcellular location">
    <subcellularLocation>
        <location evidence="1">Cell membrane</location>
        <topology evidence="1">Multi-pass membrane protein</topology>
    </subcellularLocation>
</comment>
<evidence type="ECO:0000256" key="5">
    <source>
        <dbReference type="ARBA" id="ARBA00023136"/>
    </source>
</evidence>
<keyword evidence="3 6" id="KW-0812">Transmembrane</keyword>
<dbReference type="PANTHER" id="PTHR39087:SF2">
    <property type="entry name" value="UPF0104 MEMBRANE PROTEIN MJ1595"/>
    <property type="match status" value="1"/>
</dbReference>
<dbReference type="EMBL" id="QPMM01000017">
    <property type="protein sequence ID" value="RFS19038.1"/>
    <property type="molecule type" value="Genomic_DNA"/>
</dbReference>
<feature type="transmembrane region" description="Helical" evidence="6">
    <location>
        <begin position="289"/>
        <end position="309"/>
    </location>
</feature>
<reference evidence="7 8" key="1">
    <citation type="submission" date="2018-07" db="EMBL/GenBank/DDBJ databases">
        <title>Chitinophaga K2CV101002-2 sp. nov., isolated from a monsoon evergreen broad-leaved forest soil.</title>
        <authorList>
            <person name="Lv Y."/>
        </authorList>
    </citation>
    <scope>NUCLEOTIDE SEQUENCE [LARGE SCALE GENOMIC DNA]</scope>
    <source>
        <strain evidence="7 8">GDMCC 1.1288</strain>
    </source>
</reference>
<dbReference type="Pfam" id="PF03706">
    <property type="entry name" value="LPG_synthase_TM"/>
    <property type="match status" value="1"/>
</dbReference>
<evidence type="ECO:0000256" key="4">
    <source>
        <dbReference type="ARBA" id="ARBA00022989"/>
    </source>
</evidence>
<proteinExistence type="predicted"/>
<feature type="transmembrane region" description="Helical" evidence="6">
    <location>
        <begin position="44"/>
        <end position="67"/>
    </location>
</feature>
<keyword evidence="5 6" id="KW-0472">Membrane</keyword>
<feature type="transmembrane region" description="Helical" evidence="6">
    <location>
        <begin position="259"/>
        <end position="277"/>
    </location>
</feature>
<feature type="transmembrane region" description="Helical" evidence="6">
    <location>
        <begin position="207"/>
        <end position="233"/>
    </location>
</feature>
<dbReference type="GO" id="GO:0005886">
    <property type="term" value="C:plasma membrane"/>
    <property type="evidence" value="ECO:0007669"/>
    <property type="project" value="UniProtKB-SubCell"/>
</dbReference>
<dbReference type="PANTHER" id="PTHR39087">
    <property type="entry name" value="UPF0104 MEMBRANE PROTEIN MJ1595"/>
    <property type="match status" value="1"/>
</dbReference>